<dbReference type="InterPro" id="IPR013657">
    <property type="entry name" value="SCL35B1-4/HUT1"/>
</dbReference>
<evidence type="ECO:0000256" key="2">
    <source>
        <dbReference type="ARBA" id="ARBA00022448"/>
    </source>
</evidence>
<reference evidence="8 9" key="1">
    <citation type="journal article" date="2017" name="Environ. Microbiol.">
        <title>Decay of the glycolytic pathway and adaptation to intranuclear parasitism within Enterocytozoonidae microsporidia.</title>
        <authorList>
            <person name="Wiredu Boakye D."/>
            <person name="Jaroenlak P."/>
            <person name="Prachumwat A."/>
            <person name="Williams T.A."/>
            <person name="Bateman K.S."/>
            <person name="Itsathitphaisarn O."/>
            <person name="Sritunyalucksana K."/>
            <person name="Paszkiewicz K.H."/>
            <person name="Moore K.A."/>
            <person name="Stentiford G.D."/>
            <person name="Williams B.A."/>
        </authorList>
    </citation>
    <scope>NUCLEOTIDE SEQUENCE [LARGE SCALE GENOMIC DNA]</scope>
    <source>
        <strain evidence="8 9">TH1</strain>
    </source>
</reference>
<dbReference type="VEuPathDB" id="MicrosporidiaDB:EHP00_197"/>
<feature type="transmembrane region" description="Helical" evidence="7">
    <location>
        <begin position="130"/>
        <end position="147"/>
    </location>
</feature>
<accession>A0A1W0E6N3</accession>
<keyword evidence="4 7" id="KW-0812">Transmembrane</keyword>
<dbReference type="PANTHER" id="PTHR10778">
    <property type="entry name" value="SOLUTE CARRIER FAMILY 35 MEMBER B"/>
    <property type="match status" value="1"/>
</dbReference>
<evidence type="ECO:0000256" key="5">
    <source>
        <dbReference type="ARBA" id="ARBA00022989"/>
    </source>
</evidence>
<keyword evidence="2" id="KW-0813">Transport</keyword>
<keyword evidence="5 7" id="KW-1133">Transmembrane helix</keyword>
<dbReference type="EMBL" id="MNPJ01000016">
    <property type="protein sequence ID" value="OQS54842.1"/>
    <property type="molecule type" value="Genomic_DNA"/>
</dbReference>
<evidence type="ECO:0000256" key="4">
    <source>
        <dbReference type="ARBA" id="ARBA00022692"/>
    </source>
</evidence>
<feature type="transmembrane region" description="Helical" evidence="7">
    <location>
        <begin position="234"/>
        <end position="255"/>
    </location>
</feature>
<dbReference type="Proteomes" id="UP000192758">
    <property type="component" value="Unassembled WGS sequence"/>
</dbReference>
<dbReference type="Pfam" id="PF08449">
    <property type="entry name" value="UAA"/>
    <property type="match status" value="1"/>
</dbReference>
<evidence type="ECO:0000313" key="9">
    <source>
        <dbReference type="Proteomes" id="UP000192758"/>
    </source>
</evidence>
<sequence>MVFSFFDKKVGESVSFFICINLLFFFKNLLEEKIFTGEYKNGSSFNHPYLLNCISDLINILSVKKTLLVEKKTILFSIGCLSLLKHVNSLVSFYHTQFFSYRTTQMVNMVKLLPVCLMKIFLFREKIASNILLSCFITTMGVLIFMYKKESKTNNFVSFSFFKDIDNSILLTFAMLFGGGLESCMSDRINSLYSISSSNMFFYSSLFSFLPSFLQTIKNIRSITFFFVNNKIAILHIFLKIILSIVGRKLIFLCIQRNGSVITINMLLLRKVLMIIATSIFYGHKLTSYHLLGLGIISIGLFVAVFKPKESSKKSFKAQ</sequence>
<evidence type="ECO:0000256" key="6">
    <source>
        <dbReference type="ARBA" id="ARBA00023136"/>
    </source>
</evidence>
<keyword evidence="3" id="KW-0762">Sugar transport</keyword>
<feature type="transmembrane region" description="Helical" evidence="7">
    <location>
        <begin position="289"/>
        <end position="306"/>
    </location>
</feature>
<comment type="subcellular location">
    <subcellularLocation>
        <location evidence="1">Membrane</location>
        <topology evidence="1">Multi-pass membrane protein</topology>
    </subcellularLocation>
</comment>
<dbReference type="SUPFAM" id="SSF103481">
    <property type="entry name" value="Multidrug resistance efflux transporter EmrE"/>
    <property type="match status" value="1"/>
</dbReference>
<feature type="transmembrane region" description="Helical" evidence="7">
    <location>
        <begin position="267"/>
        <end position="283"/>
    </location>
</feature>
<organism evidence="8 9">
    <name type="scientific">Ecytonucleospora hepatopenaei</name>
    <dbReference type="NCBI Taxonomy" id="646526"/>
    <lineage>
        <taxon>Eukaryota</taxon>
        <taxon>Fungi</taxon>
        <taxon>Fungi incertae sedis</taxon>
        <taxon>Microsporidia</taxon>
        <taxon>Enterocytozoonidae</taxon>
        <taxon>Ecytonucleospora</taxon>
    </lineage>
</organism>
<comment type="caution">
    <text evidence="8">The sequence shown here is derived from an EMBL/GenBank/DDBJ whole genome shotgun (WGS) entry which is preliminary data.</text>
</comment>
<proteinExistence type="predicted"/>
<keyword evidence="6 7" id="KW-0472">Membrane</keyword>
<evidence type="ECO:0000313" key="8">
    <source>
        <dbReference type="EMBL" id="OQS54842.1"/>
    </source>
</evidence>
<name>A0A1W0E6N3_9MICR</name>
<keyword evidence="9" id="KW-1185">Reference proteome</keyword>
<dbReference type="GO" id="GO:0000139">
    <property type="term" value="C:Golgi membrane"/>
    <property type="evidence" value="ECO:0007669"/>
    <property type="project" value="TreeGrafter"/>
</dbReference>
<gene>
    <name evidence="8" type="ORF">EHP00_197</name>
</gene>
<evidence type="ECO:0000256" key="1">
    <source>
        <dbReference type="ARBA" id="ARBA00004141"/>
    </source>
</evidence>
<protein>
    <submittedName>
        <fullName evidence="8">Uncharacterized protein</fullName>
    </submittedName>
</protein>
<dbReference type="InterPro" id="IPR037185">
    <property type="entry name" value="EmrE-like"/>
</dbReference>
<dbReference type="GO" id="GO:0005789">
    <property type="term" value="C:endoplasmic reticulum membrane"/>
    <property type="evidence" value="ECO:0007669"/>
    <property type="project" value="TreeGrafter"/>
</dbReference>
<evidence type="ECO:0000256" key="3">
    <source>
        <dbReference type="ARBA" id="ARBA00022597"/>
    </source>
</evidence>
<dbReference type="AlphaFoldDB" id="A0A1W0E6N3"/>
<dbReference type="STRING" id="646526.A0A1W0E6N3"/>
<evidence type="ECO:0000256" key="7">
    <source>
        <dbReference type="SAM" id="Phobius"/>
    </source>
</evidence>
<feature type="transmembrane region" description="Helical" evidence="7">
    <location>
        <begin position="192"/>
        <end position="214"/>
    </location>
</feature>
<dbReference type="GO" id="GO:0022857">
    <property type="term" value="F:transmembrane transporter activity"/>
    <property type="evidence" value="ECO:0007669"/>
    <property type="project" value="TreeGrafter"/>
</dbReference>